<evidence type="ECO:0000313" key="4">
    <source>
        <dbReference type="Proteomes" id="UP000245444"/>
    </source>
</evidence>
<dbReference type="Gene3D" id="2.40.10.220">
    <property type="entry name" value="predicted glycosyltransferase like domains"/>
    <property type="match status" value="1"/>
</dbReference>
<keyword evidence="4" id="KW-1185">Reference proteome</keyword>
<sequence length="120" mass="13426">MRGRQRRSRTEMSAVSTIATGDGPDAPERREADQRGRRRYGTSMPATILISHYDRVPCVVRDLSDGGAKIGLSRRYALSNRFWIVIRHAEIARRASLVWRRGDFAGIAFDRPLERGGGAG</sequence>
<feature type="domain" description="PilZ" evidence="2">
    <location>
        <begin position="34"/>
        <end position="112"/>
    </location>
</feature>
<protein>
    <submittedName>
        <fullName evidence="3">Pilus assembly protein PilZ</fullName>
    </submittedName>
</protein>
<dbReference type="InterPro" id="IPR009875">
    <property type="entry name" value="PilZ_domain"/>
</dbReference>
<dbReference type="SUPFAM" id="SSF141371">
    <property type="entry name" value="PilZ domain-like"/>
    <property type="match status" value="1"/>
</dbReference>
<dbReference type="EMBL" id="CP029553">
    <property type="protein sequence ID" value="AWN49041.1"/>
    <property type="molecule type" value="Genomic_DNA"/>
</dbReference>
<reference evidence="3 4" key="1">
    <citation type="submission" date="2018-05" db="EMBL/GenBank/DDBJ databases">
        <title>Complete Genome Sequence of Methylobacterium sp. 17Sr1-28.</title>
        <authorList>
            <person name="Srinivasan S."/>
        </authorList>
    </citation>
    <scope>NUCLEOTIDE SEQUENCE [LARGE SCALE GENOMIC DNA]</scope>
    <source>
        <strain evidence="3 4">17Sr1-28</strain>
    </source>
</reference>
<dbReference type="AlphaFoldDB" id="A0A2U8WUE6"/>
<name>A0A2U8WUE6_9HYPH</name>
<dbReference type="KEGG" id="mtea:DK419_23990"/>
<gene>
    <name evidence="3" type="ORF">DK419_23990</name>
</gene>
<proteinExistence type="predicted"/>
<dbReference type="Pfam" id="PF07238">
    <property type="entry name" value="PilZ"/>
    <property type="match status" value="1"/>
</dbReference>
<evidence type="ECO:0000313" key="3">
    <source>
        <dbReference type="EMBL" id="AWN49041.1"/>
    </source>
</evidence>
<feature type="region of interest" description="Disordered" evidence="1">
    <location>
        <begin position="1"/>
        <end position="39"/>
    </location>
</feature>
<evidence type="ECO:0000256" key="1">
    <source>
        <dbReference type="SAM" id="MobiDB-lite"/>
    </source>
</evidence>
<dbReference type="GO" id="GO:0035438">
    <property type="term" value="F:cyclic-di-GMP binding"/>
    <property type="evidence" value="ECO:0007669"/>
    <property type="project" value="InterPro"/>
</dbReference>
<organism evidence="3 4">
    <name type="scientific">Methylobacterium terrae</name>
    <dbReference type="NCBI Taxonomy" id="2202827"/>
    <lineage>
        <taxon>Bacteria</taxon>
        <taxon>Pseudomonadati</taxon>
        <taxon>Pseudomonadota</taxon>
        <taxon>Alphaproteobacteria</taxon>
        <taxon>Hyphomicrobiales</taxon>
        <taxon>Methylobacteriaceae</taxon>
        <taxon>Methylobacterium</taxon>
    </lineage>
</organism>
<feature type="compositionally biased region" description="Basic and acidic residues" evidence="1">
    <location>
        <begin position="26"/>
        <end position="35"/>
    </location>
</feature>
<dbReference type="Proteomes" id="UP000245444">
    <property type="component" value="Chromosome"/>
</dbReference>
<dbReference type="OrthoDB" id="7999917at2"/>
<evidence type="ECO:0000259" key="2">
    <source>
        <dbReference type="Pfam" id="PF07238"/>
    </source>
</evidence>
<accession>A0A2U8WUE6</accession>